<gene>
    <name evidence="1" type="ORF">CY35_07G002600</name>
</gene>
<reference evidence="2" key="1">
    <citation type="journal article" date="2022" name="New Phytol.">
        <title>Phylogenomic structure and speciation in an emerging model: the Sphagnum magellanicum complex (Bryophyta).</title>
        <authorList>
            <person name="Shaw A.J."/>
            <person name="Piatkowski B."/>
            <person name="Duffy A.M."/>
            <person name="Aguero B."/>
            <person name="Imwattana K."/>
            <person name="Nieto-Lugilde M."/>
            <person name="Healey A."/>
            <person name="Weston D.J."/>
            <person name="Patel M.N."/>
            <person name="Schmutz J."/>
            <person name="Grimwood J."/>
            <person name="Yavitt J.B."/>
            <person name="Hassel K."/>
            <person name="Stenoien H.K."/>
            <person name="Flatberg K.I."/>
            <person name="Bickford C.P."/>
            <person name="Hicks K.A."/>
        </authorList>
    </citation>
    <scope>NUCLEOTIDE SEQUENCE [LARGE SCALE GENOMIC DNA]</scope>
</reference>
<comment type="caution">
    <text evidence="1">The sequence shown here is derived from an EMBL/GenBank/DDBJ whole genome shotgun (WGS) entry which is preliminary data.</text>
</comment>
<dbReference type="Proteomes" id="UP000828922">
    <property type="component" value="Linkage Group LG07"/>
</dbReference>
<name>A0ACB8HII5_9BRYO</name>
<organism evidence="1 2">
    <name type="scientific">Sphagnum magellanicum</name>
    <dbReference type="NCBI Taxonomy" id="128215"/>
    <lineage>
        <taxon>Eukaryota</taxon>
        <taxon>Viridiplantae</taxon>
        <taxon>Streptophyta</taxon>
        <taxon>Embryophyta</taxon>
        <taxon>Bryophyta</taxon>
        <taxon>Sphagnophytina</taxon>
        <taxon>Sphagnopsida</taxon>
        <taxon>Sphagnales</taxon>
        <taxon>Sphagnaceae</taxon>
        <taxon>Sphagnum</taxon>
    </lineage>
</organism>
<accession>A0ACB8HII5</accession>
<keyword evidence="2" id="KW-1185">Reference proteome</keyword>
<evidence type="ECO:0000313" key="1">
    <source>
        <dbReference type="EMBL" id="KAH9556016.1"/>
    </source>
</evidence>
<sequence>MPIGVPKVPFRLLGEEDAVWIDRKRIYRSIPINRLYRERLLFLGQHVDDEIANQLIGIMMYMNGEDESKDMYLYINSPGGAVLAGISVYDAMQFVVPDVHTICMGLAASMGSFILTGGEITKRIALPHALRQCFFLLDQGRNISRVMIHQPASSYYDGQARECIMEAEEVLKLRDCITKVYVQRTGKPLWIISEDMERDVFMSAKEAKVYGIVDLVAIENAPNS</sequence>
<protein>
    <submittedName>
        <fullName evidence="1">Uncharacterized protein</fullName>
    </submittedName>
</protein>
<proteinExistence type="predicted"/>
<evidence type="ECO:0000313" key="2">
    <source>
        <dbReference type="Proteomes" id="UP000828922"/>
    </source>
</evidence>
<dbReference type="EMBL" id="CM038913">
    <property type="protein sequence ID" value="KAH9556016.1"/>
    <property type="molecule type" value="Genomic_DNA"/>
</dbReference>